<dbReference type="GO" id="GO:0003700">
    <property type="term" value="F:DNA-binding transcription factor activity"/>
    <property type="evidence" value="ECO:0007669"/>
    <property type="project" value="InterPro"/>
</dbReference>
<organism evidence="5 6">
    <name type="scientific">Eisenbergiella massiliensis</name>
    <dbReference type="NCBI Taxonomy" id="1720294"/>
    <lineage>
        <taxon>Bacteria</taxon>
        <taxon>Bacillati</taxon>
        <taxon>Bacillota</taxon>
        <taxon>Clostridia</taxon>
        <taxon>Lachnospirales</taxon>
        <taxon>Lachnospiraceae</taxon>
        <taxon>Eisenbergiella</taxon>
    </lineage>
</organism>
<dbReference type="SMART" id="SM00342">
    <property type="entry name" value="HTH_ARAC"/>
    <property type="match status" value="1"/>
</dbReference>
<dbReference type="InterPro" id="IPR018062">
    <property type="entry name" value="HTH_AraC-typ_CS"/>
</dbReference>
<dbReference type="PROSITE" id="PS01124">
    <property type="entry name" value="HTH_ARAC_FAMILY_2"/>
    <property type="match status" value="1"/>
</dbReference>
<dbReference type="Pfam" id="PF12833">
    <property type="entry name" value="HTH_18"/>
    <property type="match status" value="1"/>
</dbReference>
<dbReference type="InterPro" id="IPR014710">
    <property type="entry name" value="RmlC-like_jellyroll"/>
</dbReference>
<dbReference type="Gene3D" id="2.60.120.10">
    <property type="entry name" value="Jelly Rolls"/>
    <property type="match status" value="1"/>
</dbReference>
<evidence type="ECO:0000259" key="4">
    <source>
        <dbReference type="PROSITE" id="PS01124"/>
    </source>
</evidence>
<dbReference type="EMBL" id="QVLV01000003">
    <property type="protein sequence ID" value="RGE63452.1"/>
    <property type="molecule type" value="Genomic_DNA"/>
</dbReference>
<dbReference type="Gene3D" id="1.10.10.60">
    <property type="entry name" value="Homeodomain-like"/>
    <property type="match status" value="1"/>
</dbReference>
<evidence type="ECO:0000256" key="3">
    <source>
        <dbReference type="ARBA" id="ARBA00023163"/>
    </source>
</evidence>
<gene>
    <name evidence="5" type="ORF">DXC51_05690</name>
</gene>
<dbReference type="SUPFAM" id="SSF46689">
    <property type="entry name" value="Homeodomain-like"/>
    <property type="match status" value="2"/>
</dbReference>
<dbReference type="SUPFAM" id="SSF51215">
    <property type="entry name" value="Regulatory protein AraC"/>
    <property type="match status" value="1"/>
</dbReference>
<protein>
    <submittedName>
        <fullName evidence="5">AraC family transcriptional regulator</fullName>
    </submittedName>
</protein>
<name>A0A3E3I8S2_9FIRM</name>
<keyword evidence="1" id="KW-0805">Transcription regulation</keyword>
<keyword evidence="3" id="KW-0804">Transcription</keyword>
<proteinExistence type="predicted"/>
<dbReference type="InterPro" id="IPR003313">
    <property type="entry name" value="AraC-bd"/>
</dbReference>
<dbReference type="RefSeq" id="WP_117544070.1">
    <property type="nucleotide sequence ID" value="NZ_JBKUNB010000001.1"/>
</dbReference>
<keyword evidence="6" id="KW-1185">Reference proteome</keyword>
<dbReference type="GeneID" id="97986386"/>
<reference evidence="5" key="1">
    <citation type="submission" date="2018-08" db="EMBL/GenBank/DDBJ databases">
        <title>A genome reference for cultivated species of the human gut microbiota.</title>
        <authorList>
            <person name="Zou Y."/>
            <person name="Xue W."/>
            <person name="Luo G."/>
        </authorList>
    </citation>
    <scope>NUCLEOTIDE SEQUENCE [LARGE SCALE GENOMIC DNA]</scope>
    <source>
        <strain evidence="5">TF05-5AC</strain>
    </source>
</reference>
<evidence type="ECO:0000313" key="6">
    <source>
        <dbReference type="Proteomes" id="UP000260812"/>
    </source>
</evidence>
<dbReference type="GO" id="GO:0043565">
    <property type="term" value="F:sequence-specific DNA binding"/>
    <property type="evidence" value="ECO:0007669"/>
    <property type="project" value="InterPro"/>
</dbReference>
<dbReference type="PROSITE" id="PS00041">
    <property type="entry name" value="HTH_ARAC_FAMILY_1"/>
    <property type="match status" value="1"/>
</dbReference>
<dbReference type="PANTHER" id="PTHR43280">
    <property type="entry name" value="ARAC-FAMILY TRANSCRIPTIONAL REGULATOR"/>
    <property type="match status" value="1"/>
</dbReference>
<dbReference type="InterPro" id="IPR009057">
    <property type="entry name" value="Homeodomain-like_sf"/>
</dbReference>
<sequence length="279" mass="31637">MKTTLKGCVVEKCIRISALFSAFERIFDKDYYFGGETHDFWELVCVVEGAIRVTAGEDIFMLEEGQAVLHSPMEFHSFWSEKGTMPHIIVVTFAADVMPALKERRFRLLEGEIEMLCGLLSKSERIFRFEQEILVHQINAGREADAHLFVSGIENIILSACSRRGEGFTVIESAGAGNYRAIVRVLEEHMTERLSLQEVSQLCSMSESTIKKTFSRYAGIGMVEYFNQMKMRQAARLLEEGKSVGQAAEAVGFHDQNYFSTVFKRIVGMSPRAYLALRR</sequence>
<dbReference type="AlphaFoldDB" id="A0A3E3I8S2"/>
<evidence type="ECO:0000256" key="1">
    <source>
        <dbReference type="ARBA" id="ARBA00023015"/>
    </source>
</evidence>
<dbReference type="Proteomes" id="UP000260812">
    <property type="component" value="Unassembled WGS sequence"/>
</dbReference>
<dbReference type="InterPro" id="IPR018060">
    <property type="entry name" value="HTH_AraC"/>
</dbReference>
<comment type="caution">
    <text evidence="5">The sequence shown here is derived from an EMBL/GenBank/DDBJ whole genome shotgun (WGS) entry which is preliminary data.</text>
</comment>
<feature type="domain" description="HTH araC/xylS-type" evidence="4">
    <location>
        <begin position="180"/>
        <end position="277"/>
    </location>
</feature>
<dbReference type="PANTHER" id="PTHR43280:SF28">
    <property type="entry name" value="HTH-TYPE TRANSCRIPTIONAL ACTIVATOR RHAS"/>
    <property type="match status" value="1"/>
</dbReference>
<keyword evidence="2" id="KW-0238">DNA-binding</keyword>
<dbReference type="Pfam" id="PF02311">
    <property type="entry name" value="AraC_binding"/>
    <property type="match status" value="1"/>
</dbReference>
<accession>A0A3E3I8S2</accession>
<evidence type="ECO:0000313" key="5">
    <source>
        <dbReference type="EMBL" id="RGE63452.1"/>
    </source>
</evidence>
<evidence type="ECO:0000256" key="2">
    <source>
        <dbReference type="ARBA" id="ARBA00023125"/>
    </source>
</evidence>
<dbReference type="InterPro" id="IPR037923">
    <property type="entry name" value="HTH-like"/>
</dbReference>